<dbReference type="Proteomes" id="UP000061603">
    <property type="component" value="Chromosome"/>
</dbReference>
<evidence type="ECO:0000313" key="3">
    <source>
        <dbReference type="Proteomes" id="UP000061603"/>
    </source>
</evidence>
<dbReference type="Gene3D" id="3.30.460.10">
    <property type="entry name" value="Beta Polymerase, domain 2"/>
    <property type="match status" value="1"/>
</dbReference>
<organism evidence="2 3">
    <name type="scientific">Rugosibacter aromaticivorans</name>
    <dbReference type="NCBI Taxonomy" id="1565605"/>
    <lineage>
        <taxon>Bacteria</taxon>
        <taxon>Pseudomonadati</taxon>
        <taxon>Pseudomonadota</taxon>
        <taxon>Betaproteobacteria</taxon>
        <taxon>Nitrosomonadales</taxon>
        <taxon>Sterolibacteriaceae</taxon>
        <taxon>Rugosibacter</taxon>
    </lineage>
</organism>
<protein>
    <recommendedName>
        <fullName evidence="1">Polymerase beta nucleotidyltransferase domain-containing protein</fullName>
    </recommendedName>
</protein>
<dbReference type="AlphaFoldDB" id="A0A0C5JMF6"/>
<dbReference type="CDD" id="cd05403">
    <property type="entry name" value="NT_KNTase_like"/>
    <property type="match status" value="1"/>
</dbReference>
<dbReference type="InterPro" id="IPR043519">
    <property type="entry name" value="NT_sf"/>
</dbReference>
<name>A0A0C5JMF6_9PROT</name>
<evidence type="ECO:0000259" key="1">
    <source>
        <dbReference type="Pfam" id="PF18765"/>
    </source>
</evidence>
<sequence length="98" mass="11765">MNRQELINQSEAYIRKLLKERLPSQSRVYLYGSRSRRDNRWNSDYDLWIDGDIPPKVIAEMTDQLDESFVPFKVDIITTQQMMGHFTERVKQEAMPWI</sequence>
<dbReference type="SUPFAM" id="SSF81301">
    <property type="entry name" value="Nucleotidyltransferase"/>
    <property type="match status" value="1"/>
</dbReference>
<proteinExistence type="predicted"/>
<feature type="domain" description="Polymerase beta nucleotidyltransferase" evidence="1">
    <location>
        <begin position="18"/>
        <end position="92"/>
    </location>
</feature>
<gene>
    <name evidence="2" type="ORF">PG1C_09045</name>
</gene>
<evidence type="ECO:0000313" key="2">
    <source>
        <dbReference type="EMBL" id="AJP48551.1"/>
    </source>
</evidence>
<accession>A0A0C5JMF6</accession>
<dbReference type="RefSeq" id="WP_202634511.1">
    <property type="nucleotide sequence ID" value="NZ_CP010554.1"/>
</dbReference>
<reference evidence="2 3" key="1">
    <citation type="journal article" date="2015" name="Genome Announc.">
        <title>Complete Genome Sequence of a Novel Bacterium within the Family Rhodocyclaceae That Degrades Polycyclic Aromatic Hydrocarbons.</title>
        <authorList>
            <person name="Singleton D.R."/>
            <person name="Dickey A.N."/>
            <person name="Scholl E.H."/>
            <person name="Wright F.A."/>
            <person name="Aitken M.D."/>
        </authorList>
    </citation>
    <scope>NUCLEOTIDE SEQUENCE [LARGE SCALE GENOMIC DNA]</scope>
    <source>
        <strain evidence="3">PG1-Ca6</strain>
    </source>
</reference>
<dbReference type="KEGG" id="rbu:PG1C_09045"/>
<dbReference type="HOGENOM" id="CLU_130257_5_2_4"/>
<keyword evidence="3" id="KW-1185">Reference proteome</keyword>
<dbReference type="Pfam" id="PF18765">
    <property type="entry name" value="Polbeta"/>
    <property type="match status" value="1"/>
</dbReference>
<dbReference type="InterPro" id="IPR041633">
    <property type="entry name" value="Polbeta"/>
</dbReference>
<dbReference type="EMBL" id="CP010554">
    <property type="protein sequence ID" value="AJP48551.1"/>
    <property type="molecule type" value="Genomic_DNA"/>
</dbReference>